<feature type="domain" description="Rad21/Rec8-like protein N-terminal" evidence="1">
    <location>
        <begin position="13"/>
        <end position="85"/>
    </location>
</feature>
<accession>A0A0F9WAR5</accession>
<dbReference type="GeneID" id="36320864"/>
<proteinExistence type="predicted"/>
<evidence type="ECO:0000313" key="2">
    <source>
        <dbReference type="EMBL" id="KKO74686.1"/>
    </source>
</evidence>
<dbReference type="VEuPathDB" id="MicrosporidiaDB:AAJ76_5100022203"/>
<evidence type="ECO:0000313" key="3">
    <source>
        <dbReference type="Proteomes" id="UP000034350"/>
    </source>
</evidence>
<protein>
    <recommendedName>
        <fullName evidence="1">Rad21/Rec8-like protein N-terminal domain-containing protein</fullName>
    </recommendedName>
</protein>
<comment type="caution">
    <text evidence="2">The sequence shown here is derived from an EMBL/GenBank/DDBJ whole genome shotgun (WGS) entry which is preliminary data.</text>
</comment>
<dbReference type="InterPro" id="IPR006910">
    <property type="entry name" value="Rad21_Rec8_N"/>
</dbReference>
<name>A0A0F9WAR5_9MICR</name>
<dbReference type="VEuPathDB" id="MicrosporidiaDB:G9O61_00g010600"/>
<dbReference type="RefSeq" id="XP_024330428.1">
    <property type="nucleotide sequence ID" value="XM_024475916.1"/>
</dbReference>
<gene>
    <name evidence="2" type="ORF">AAJ76_5100022203</name>
</gene>
<keyword evidence="3" id="KW-1185">Reference proteome</keyword>
<evidence type="ECO:0000259" key="1">
    <source>
        <dbReference type="Pfam" id="PF04825"/>
    </source>
</evidence>
<dbReference type="Proteomes" id="UP000034350">
    <property type="component" value="Unassembled WGS sequence"/>
</dbReference>
<dbReference type="AlphaFoldDB" id="A0A0F9WAR5"/>
<dbReference type="OrthoDB" id="10071381at2759"/>
<sequence>MYTLSYILKICTKVTEKTLKKTDIKQIDIYKMIVDTTLTRSTKILVTIIKIYCKKAKYLLDDSNELVILLSNQKKEKKITVKKKQEEDVYISDIIVPEYSYDNTIDLSMEPIREYEDTKDSTLLKSFNIPIKRKKIEDEVIEYDNNYYKEHICNIKGGMPFAGCKYLTHLNFNIPSFFNDKLKLAVETMRDETAIEQYNEMSIDDYNDVSMYSENEQYLSHDITYEDTEKFLDLTVLPPSFIFNDQIEHLDREDKAKLFFDLLRQTSFGKIEVKQEYPDSKIFCKIL</sequence>
<reference evidence="2 3" key="1">
    <citation type="journal article" date="2015" name="Environ. Microbiol.">
        <title>Genome analyses suggest the presence of polyploidy and recent human-driven expansions in eight global populations of the honeybee pathogen Nosema ceranae.</title>
        <authorList>
            <person name="Pelin A."/>
            <person name="Selman M."/>
            <person name="Aris-Brosou S."/>
            <person name="Farinelli L."/>
            <person name="Corradi N."/>
        </authorList>
    </citation>
    <scope>NUCLEOTIDE SEQUENCE [LARGE SCALE GENOMIC DNA]</scope>
    <source>
        <strain evidence="2 3">PA08 1199</strain>
    </source>
</reference>
<dbReference type="VEuPathDB" id="MicrosporidiaDB:NCER_101757"/>
<dbReference type="Pfam" id="PF04825">
    <property type="entry name" value="Rad21_Rec8_N"/>
    <property type="match status" value="1"/>
</dbReference>
<dbReference type="OMA" id="ESSIWID"/>
<organism evidence="2 3">
    <name type="scientific">Vairimorpha ceranae</name>
    <dbReference type="NCBI Taxonomy" id="40302"/>
    <lineage>
        <taxon>Eukaryota</taxon>
        <taxon>Fungi</taxon>
        <taxon>Fungi incertae sedis</taxon>
        <taxon>Microsporidia</taxon>
        <taxon>Nosematidae</taxon>
        <taxon>Vairimorpha</taxon>
    </lineage>
</organism>
<dbReference type="EMBL" id="JPQZ01000051">
    <property type="protein sequence ID" value="KKO74686.1"/>
    <property type="molecule type" value="Genomic_DNA"/>
</dbReference>
<dbReference type="VEuPathDB" id="MicrosporidiaDB:G9O61_00g021630"/>